<evidence type="ECO:0000313" key="2">
    <source>
        <dbReference type="EMBL" id="SFK39417.1"/>
    </source>
</evidence>
<dbReference type="EMBL" id="FOSW01000001">
    <property type="protein sequence ID" value="SFK39417.1"/>
    <property type="molecule type" value="Genomic_DNA"/>
</dbReference>
<organism evidence="2 3">
    <name type="scientific">Geodermatophilus ruber</name>
    <dbReference type="NCBI Taxonomy" id="504800"/>
    <lineage>
        <taxon>Bacteria</taxon>
        <taxon>Bacillati</taxon>
        <taxon>Actinomycetota</taxon>
        <taxon>Actinomycetes</taxon>
        <taxon>Geodermatophilales</taxon>
        <taxon>Geodermatophilaceae</taxon>
        <taxon>Geodermatophilus</taxon>
    </lineage>
</organism>
<accession>A0A1I3Z5X9</accession>
<evidence type="ECO:0000259" key="1">
    <source>
        <dbReference type="Pfam" id="PF13338"/>
    </source>
</evidence>
<dbReference type="OrthoDB" id="5143202at2"/>
<name>A0A1I3Z5X9_9ACTN</name>
<protein>
    <recommendedName>
        <fullName evidence="1">AbiEi antitoxin N-terminal domain-containing protein</fullName>
    </recommendedName>
</protein>
<proteinExistence type="predicted"/>
<dbReference type="InParanoid" id="A0A1I3Z5X9"/>
<dbReference type="RefSeq" id="WP_143087053.1">
    <property type="nucleotide sequence ID" value="NZ_FOSW01000001.1"/>
</dbReference>
<dbReference type="InterPro" id="IPR025159">
    <property type="entry name" value="AbiEi_N"/>
</dbReference>
<dbReference type="Proteomes" id="UP000199152">
    <property type="component" value="Unassembled WGS sequence"/>
</dbReference>
<keyword evidence="3" id="KW-1185">Reference proteome</keyword>
<reference evidence="2 3" key="1">
    <citation type="submission" date="2016-10" db="EMBL/GenBank/DDBJ databases">
        <authorList>
            <person name="de Groot N.N."/>
        </authorList>
    </citation>
    <scope>NUCLEOTIDE SEQUENCE [LARGE SCALE GENOMIC DNA]</scope>
    <source>
        <strain evidence="2 3">DSM 45317</strain>
    </source>
</reference>
<evidence type="ECO:0000313" key="3">
    <source>
        <dbReference type="Proteomes" id="UP000199152"/>
    </source>
</evidence>
<dbReference type="Pfam" id="PF13338">
    <property type="entry name" value="AbiEi_4"/>
    <property type="match status" value="1"/>
</dbReference>
<feature type="domain" description="AbiEi antitoxin N-terminal" evidence="1">
    <location>
        <begin position="10"/>
        <end position="47"/>
    </location>
</feature>
<gene>
    <name evidence="2" type="ORF">SAMN04488085_101371</name>
</gene>
<sequence>MHPALRARTEGRYGLFTTAEAVAAGYAHSAIRDLTGSGRWVRLRRGVLVAAADLERAGRRRAG</sequence>
<dbReference type="STRING" id="504800.SAMN04488085_101371"/>
<dbReference type="AlphaFoldDB" id="A0A1I3Z5X9"/>